<comment type="subcellular location">
    <subcellularLocation>
        <location evidence="1">Cell membrane</location>
        <topology evidence="1">Peripheral membrane protein</topology>
    </subcellularLocation>
</comment>
<keyword evidence="5" id="KW-1185">Reference proteome</keyword>
<dbReference type="InterPro" id="IPR013611">
    <property type="entry name" value="Transp-assoc_OB_typ2"/>
</dbReference>
<dbReference type="RefSeq" id="WP_382274251.1">
    <property type="nucleotide sequence ID" value="NZ_CP101824.1"/>
</dbReference>
<dbReference type="Pfam" id="PF08402">
    <property type="entry name" value="TOBE_2"/>
    <property type="match status" value="1"/>
</dbReference>
<evidence type="ECO:0000256" key="1">
    <source>
        <dbReference type="ARBA" id="ARBA00004202"/>
    </source>
</evidence>
<evidence type="ECO:0000259" key="3">
    <source>
        <dbReference type="Pfam" id="PF08402"/>
    </source>
</evidence>
<feature type="domain" description="Transport-associated OB type 2" evidence="3">
    <location>
        <begin position="19"/>
        <end position="89"/>
    </location>
</feature>
<evidence type="ECO:0000256" key="2">
    <source>
        <dbReference type="SAM" id="MobiDB-lite"/>
    </source>
</evidence>
<evidence type="ECO:0000313" key="4">
    <source>
        <dbReference type="EMBL" id="MFC3958522.1"/>
    </source>
</evidence>
<comment type="caution">
    <text evidence="4">The sequence shown here is derived from an EMBL/GenBank/DDBJ whole genome shotgun (WGS) entry which is preliminary data.</text>
</comment>
<accession>A0ABD5NN99</accession>
<dbReference type="Proteomes" id="UP001595846">
    <property type="component" value="Unassembled WGS sequence"/>
</dbReference>
<proteinExistence type="predicted"/>
<dbReference type="InterPro" id="IPR012340">
    <property type="entry name" value="NA-bd_OB-fold"/>
</dbReference>
<dbReference type="Gene3D" id="2.40.50.140">
    <property type="entry name" value="Nucleic acid-binding proteins"/>
    <property type="match status" value="1"/>
</dbReference>
<name>A0ABD5NN99_9EURY</name>
<dbReference type="InterPro" id="IPR008995">
    <property type="entry name" value="Mo/tungstate-bd_C_term_dom"/>
</dbReference>
<protein>
    <submittedName>
        <fullName evidence="4">TOBE domain-containing protein</fullName>
    </submittedName>
</protein>
<reference evidence="4 5" key="1">
    <citation type="journal article" date="2019" name="Int. J. Syst. Evol. Microbiol.">
        <title>The Global Catalogue of Microorganisms (GCM) 10K type strain sequencing project: providing services to taxonomists for standard genome sequencing and annotation.</title>
        <authorList>
            <consortium name="The Broad Institute Genomics Platform"/>
            <consortium name="The Broad Institute Genome Sequencing Center for Infectious Disease"/>
            <person name="Wu L."/>
            <person name="Ma J."/>
        </authorList>
    </citation>
    <scope>NUCLEOTIDE SEQUENCE [LARGE SCALE GENOMIC DNA]</scope>
    <source>
        <strain evidence="4 5">IBRC-M 10256</strain>
    </source>
</reference>
<gene>
    <name evidence="4" type="ORF">ACFOUR_09100</name>
</gene>
<dbReference type="EMBL" id="JBHSAQ010000003">
    <property type="protein sequence ID" value="MFC3958522.1"/>
    <property type="molecule type" value="Genomic_DNA"/>
</dbReference>
<feature type="region of interest" description="Disordered" evidence="2">
    <location>
        <begin position="1"/>
        <end position="34"/>
    </location>
</feature>
<dbReference type="GeneID" id="300786443"/>
<evidence type="ECO:0000313" key="5">
    <source>
        <dbReference type="Proteomes" id="UP001595846"/>
    </source>
</evidence>
<dbReference type="SUPFAM" id="SSF50331">
    <property type="entry name" value="MOP-like"/>
    <property type="match status" value="1"/>
</dbReference>
<organism evidence="4 5">
    <name type="scientific">Halovivax cerinus</name>
    <dbReference type="NCBI Taxonomy" id="1487865"/>
    <lineage>
        <taxon>Archaea</taxon>
        <taxon>Methanobacteriati</taxon>
        <taxon>Methanobacteriota</taxon>
        <taxon>Stenosarchaea group</taxon>
        <taxon>Halobacteria</taxon>
        <taxon>Halobacteriales</taxon>
        <taxon>Natrialbaceae</taxon>
        <taxon>Halovivax</taxon>
    </lineage>
</organism>
<dbReference type="GO" id="GO:0005886">
    <property type="term" value="C:plasma membrane"/>
    <property type="evidence" value="ECO:0007669"/>
    <property type="project" value="UniProtKB-SubCell"/>
</dbReference>
<sequence>MDSDRSHHSSVGKPNTISLGVRPEDFSLSTDPPSSGNAIVGAVDTIEPLGEYTLVNVVANDQLVTVKVPDTRLGRDDRVYLTFDDADAYLYDANGELVT</sequence>
<dbReference type="AlphaFoldDB" id="A0ABD5NN99"/>